<sequence>MTKHKDRTINRLRALDIVERGQTIPITYKGRDDLFRKAMAGEQMLTPLTLYIYMTGRDQETFGRVELAECTAALKRYGYKPDRAIVEFGRGAKRVWIRTEVWPEDEYWDEQVKLARRNACAMIGLLDLAQETEADEADDRDSVARAETAMTAD</sequence>
<evidence type="ECO:0000313" key="1">
    <source>
        <dbReference type="EMBL" id="EQB00236.1"/>
    </source>
</evidence>
<gene>
    <name evidence="1" type="ORF">L288_18535</name>
</gene>
<dbReference type="PATRIC" id="fig|1329909.3.peg.3563"/>
<accession>T0G938</accession>
<comment type="caution">
    <text evidence="1">The sequence shown here is derived from an EMBL/GenBank/DDBJ whole genome shotgun (WGS) entry which is preliminary data.</text>
</comment>
<evidence type="ECO:0000313" key="2">
    <source>
        <dbReference type="Proteomes" id="UP000015525"/>
    </source>
</evidence>
<reference evidence="1 2" key="1">
    <citation type="journal article" date="2013" name="Genome Announc.">
        <title>Draft Genome Sequence of Sphingobium quisquiliarum Strain P25T, a Novel Hexachlorocyclohexane (HCH)-Degrading Bacterium Isolated from an HCH Dumpsite.</title>
        <authorList>
            <person name="Kumar Singh A."/>
            <person name="Sangwan N."/>
            <person name="Sharma A."/>
            <person name="Gupta V."/>
            <person name="Khurana J.P."/>
            <person name="Lal R."/>
        </authorList>
    </citation>
    <scope>NUCLEOTIDE SEQUENCE [LARGE SCALE GENOMIC DNA]</scope>
    <source>
        <strain evidence="1 2">P25</strain>
    </source>
</reference>
<dbReference type="EMBL" id="ATHO01000159">
    <property type="protein sequence ID" value="EQB00236.1"/>
    <property type="molecule type" value="Genomic_DNA"/>
</dbReference>
<proteinExistence type="predicted"/>
<keyword evidence="2" id="KW-1185">Reference proteome</keyword>
<dbReference type="Proteomes" id="UP000015525">
    <property type="component" value="Unassembled WGS sequence"/>
</dbReference>
<organism evidence="1 2">
    <name type="scientific">Sphingobium quisquiliarum P25</name>
    <dbReference type="NCBI Taxonomy" id="1329909"/>
    <lineage>
        <taxon>Bacteria</taxon>
        <taxon>Pseudomonadati</taxon>
        <taxon>Pseudomonadota</taxon>
        <taxon>Alphaproteobacteria</taxon>
        <taxon>Sphingomonadales</taxon>
        <taxon>Sphingomonadaceae</taxon>
        <taxon>Sphingobium</taxon>
    </lineage>
</organism>
<dbReference type="AlphaFoldDB" id="T0G938"/>
<protein>
    <submittedName>
        <fullName evidence="1">Uncharacterized protein</fullName>
    </submittedName>
</protein>
<name>T0G938_9SPHN</name>